<keyword evidence="2" id="KW-1185">Reference proteome</keyword>
<dbReference type="PANTHER" id="PTHR35218:SF9">
    <property type="entry name" value="ENDONUCLEASE_EXONUCLEASE_PHOSPHATASE DOMAIN-CONTAINING PROTEIN"/>
    <property type="match status" value="1"/>
</dbReference>
<gene>
    <name evidence="1" type="ORF">R3W88_024523</name>
</gene>
<dbReference type="EMBL" id="JAWPEI010000003">
    <property type="protein sequence ID" value="KAK4731535.1"/>
    <property type="molecule type" value="Genomic_DNA"/>
</dbReference>
<sequence>MLFKEMEDKKYIYPCQPNLKKCSMDFRPPFIYWAANVAIVLSPTLRTPSEEVMNTTNFHFMNSSNTIIIWNIRGAHNDSFMRNLKEIITLVS</sequence>
<dbReference type="PANTHER" id="PTHR35218">
    <property type="entry name" value="RNASE H DOMAIN-CONTAINING PROTEIN"/>
    <property type="match status" value="1"/>
</dbReference>
<reference evidence="1 2" key="1">
    <citation type="submission" date="2023-10" db="EMBL/GenBank/DDBJ databases">
        <title>Genome-Wide Identification Analysis in wild type Solanum Pinnatisectum Reveals Some Genes Defensing Phytophthora Infestans.</title>
        <authorList>
            <person name="Sun C."/>
        </authorList>
    </citation>
    <scope>NUCLEOTIDE SEQUENCE [LARGE SCALE GENOMIC DNA]</scope>
    <source>
        <strain evidence="1">LQN</strain>
        <tissue evidence="1">Leaf</tissue>
    </source>
</reference>
<proteinExistence type="predicted"/>
<evidence type="ECO:0000313" key="2">
    <source>
        <dbReference type="Proteomes" id="UP001311915"/>
    </source>
</evidence>
<name>A0AAV9M3K0_9SOLN</name>
<accession>A0AAV9M3K0</accession>
<dbReference type="AlphaFoldDB" id="A0AAV9M3K0"/>
<evidence type="ECO:0000313" key="1">
    <source>
        <dbReference type="EMBL" id="KAK4731535.1"/>
    </source>
</evidence>
<protein>
    <submittedName>
        <fullName evidence="1">Uncharacterized protein</fullName>
    </submittedName>
</protein>
<comment type="caution">
    <text evidence="1">The sequence shown here is derived from an EMBL/GenBank/DDBJ whole genome shotgun (WGS) entry which is preliminary data.</text>
</comment>
<organism evidence="1 2">
    <name type="scientific">Solanum pinnatisectum</name>
    <name type="common">tansyleaf nightshade</name>
    <dbReference type="NCBI Taxonomy" id="50273"/>
    <lineage>
        <taxon>Eukaryota</taxon>
        <taxon>Viridiplantae</taxon>
        <taxon>Streptophyta</taxon>
        <taxon>Embryophyta</taxon>
        <taxon>Tracheophyta</taxon>
        <taxon>Spermatophyta</taxon>
        <taxon>Magnoliopsida</taxon>
        <taxon>eudicotyledons</taxon>
        <taxon>Gunneridae</taxon>
        <taxon>Pentapetalae</taxon>
        <taxon>asterids</taxon>
        <taxon>lamiids</taxon>
        <taxon>Solanales</taxon>
        <taxon>Solanaceae</taxon>
        <taxon>Solanoideae</taxon>
        <taxon>Solaneae</taxon>
        <taxon>Solanum</taxon>
    </lineage>
</organism>
<dbReference type="Proteomes" id="UP001311915">
    <property type="component" value="Unassembled WGS sequence"/>
</dbReference>